<dbReference type="WBParaSite" id="PDA_v2.g24591.t1">
    <property type="protein sequence ID" value="PDA_v2.g24591.t1"/>
    <property type="gene ID" value="PDA_v2.g24591"/>
</dbReference>
<keyword evidence="1" id="KW-0812">Transmembrane</keyword>
<feature type="transmembrane region" description="Helical" evidence="1">
    <location>
        <begin position="59"/>
        <end position="83"/>
    </location>
</feature>
<keyword evidence="1" id="KW-0472">Membrane</keyword>
<dbReference type="AlphaFoldDB" id="A0A914Q1J7"/>
<accession>A0A914Q1J7</accession>
<protein>
    <submittedName>
        <fullName evidence="3">Uncharacterized protein</fullName>
    </submittedName>
</protein>
<organism evidence="2 3">
    <name type="scientific">Panagrolaimus davidi</name>
    <dbReference type="NCBI Taxonomy" id="227884"/>
    <lineage>
        <taxon>Eukaryota</taxon>
        <taxon>Metazoa</taxon>
        <taxon>Ecdysozoa</taxon>
        <taxon>Nematoda</taxon>
        <taxon>Chromadorea</taxon>
        <taxon>Rhabditida</taxon>
        <taxon>Tylenchina</taxon>
        <taxon>Panagrolaimomorpha</taxon>
        <taxon>Panagrolaimoidea</taxon>
        <taxon>Panagrolaimidae</taxon>
        <taxon>Panagrolaimus</taxon>
    </lineage>
</organism>
<keyword evidence="1" id="KW-1133">Transmembrane helix</keyword>
<sequence>MIDFKWIEIEASACNFSCPAGTRCVRPQSWFDPQLCLPYWVQTAADLIYYTAGLTRFEFIILVIALFSITLGLFILSFCIFCLKNRPLDARAYIDPIPTAVITNPKPTIPQRPPVVKQGRRITLSDIEQMEEVQLEK</sequence>
<reference evidence="3" key="1">
    <citation type="submission" date="2022-11" db="UniProtKB">
        <authorList>
            <consortium name="WormBaseParasite"/>
        </authorList>
    </citation>
    <scope>IDENTIFICATION</scope>
</reference>
<dbReference type="Proteomes" id="UP000887578">
    <property type="component" value="Unplaced"/>
</dbReference>
<keyword evidence="2" id="KW-1185">Reference proteome</keyword>
<proteinExistence type="predicted"/>
<name>A0A914Q1J7_9BILA</name>
<evidence type="ECO:0000256" key="1">
    <source>
        <dbReference type="SAM" id="Phobius"/>
    </source>
</evidence>
<evidence type="ECO:0000313" key="3">
    <source>
        <dbReference type="WBParaSite" id="PDA_v2.g24591.t1"/>
    </source>
</evidence>
<evidence type="ECO:0000313" key="2">
    <source>
        <dbReference type="Proteomes" id="UP000887578"/>
    </source>
</evidence>